<organism evidence="7">
    <name type="scientific">Tanacetum cinerariifolium</name>
    <name type="common">Dalmatian daisy</name>
    <name type="synonym">Chrysanthemum cinerariifolium</name>
    <dbReference type="NCBI Taxonomy" id="118510"/>
    <lineage>
        <taxon>Eukaryota</taxon>
        <taxon>Viridiplantae</taxon>
        <taxon>Streptophyta</taxon>
        <taxon>Embryophyta</taxon>
        <taxon>Tracheophyta</taxon>
        <taxon>Spermatophyta</taxon>
        <taxon>Magnoliopsida</taxon>
        <taxon>eudicotyledons</taxon>
        <taxon>Gunneridae</taxon>
        <taxon>Pentapetalae</taxon>
        <taxon>asterids</taxon>
        <taxon>campanulids</taxon>
        <taxon>Asterales</taxon>
        <taxon>Asteraceae</taxon>
        <taxon>Asteroideae</taxon>
        <taxon>Anthemideae</taxon>
        <taxon>Anthemidinae</taxon>
        <taxon>Tanacetum</taxon>
    </lineage>
</organism>
<feature type="domain" description="Retroviral polymerase SH3-like" evidence="6">
    <location>
        <begin position="123"/>
        <end position="180"/>
    </location>
</feature>
<feature type="domain" description="Reverse transcriptase Ty1/copia-type" evidence="4">
    <location>
        <begin position="184"/>
        <end position="233"/>
    </location>
</feature>
<keyword evidence="1" id="KW-0645">Protease</keyword>
<comment type="caution">
    <text evidence="7">The sequence shown here is derived from an EMBL/GenBank/DDBJ whole genome shotgun (WGS) entry which is preliminary data.</text>
</comment>
<accession>A0A699JYW8</accession>
<evidence type="ECO:0000256" key="1">
    <source>
        <dbReference type="ARBA" id="ARBA00022670"/>
    </source>
</evidence>
<protein>
    <submittedName>
        <fullName evidence="7">Retrovirus-related Pol polyprotein from transposon TNT 1-94</fullName>
    </submittedName>
</protein>
<dbReference type="GO" id="GO:0046872">
    <property type="term" value="F:metal ion binding"/>
    <property type="evidence" value="ECO:0007669"/>
    <property type="project" value="UniProtKB-KW"/>
</dbReference>
<dbReference type="Pfam" id="PF07727">
    <property type="entry name" value="RVT_2"/>
    <property type="match status" value="1"/>
</dbReference>
<feature type="non-terminal residue" evidence="7">
    <location>
        <position position="291"/>
    </location>
</feature>
<dbReference type="Pfam" id="PF25597">
    <property type="entry name" value="SH3_retrovirus"/>
    <property type="match status" value="1"/>
</dbReference>
<evidence type="ECO:0000259" key="6">
    <source>
        <dbReference type="Pfam" id="PF25597"/>
    </source>
</evidence>
<evidence type="ECO:0000259" key="5">
    <source>
        <dbReference type="Pfam" id="PF22936"/>
    </source>
</evidence>
<dbReference type="GO" id="GO:0006508">
    <property type="term" value="P:proteolysis"/>
    <property type="evidence" value="ECO:0007669"/>
    <property type="project" value="UniProtKB-KW"/>
</dbReference>
<dbReference type="PANTHER" id="PTHR42648:SF32">
    <property type="entry name" value="RIBONUCLEASE H-LIKE DOMAIN, GAG-PRE-INTEGRASE DOMAIN PROTEIN-RELATED"/>
    <property type="match status" value="1"/>
</dbReference>
<name>A0A699JYW8_TANCI</name>
<dbReference type="InterPro" id="IPR013103">
    <property type="entry name" value="RVT_2"/>
</dbReference>
<keyword evidence="2" id="KW-0479">Metal-binding</keyword>
<dbReference type="Pfam" id="PF22936">
    <property type="entry name" value="Pol_BBD"/>
    <property type="match status" value="1"/>
</dbReference>
<keyword evidence="3" id="KW-0378">Hydrolase</keyword>
<dbReference type="EMBL" id="BKCJ010465300">
    <property type="protein sequence ID" value="GFA66748.1"/>
    <property type="molecule type" value="Genomic_DNA"/>
</dbReference>
<feature type="domain" description="Retrovirus-related Pol polyprotein from transposon TNT 1-94-like beta-barrel" evidence="5">
    <location>
        <begin position="2"/>
        <end position="49"/>
    </location>
</feature>
<dbReference type="PANTHER" id="PTHR42648">
    <property type="entry name" value="TRANSPOSASE, PUTATIVE-RELATED"/>
    <property type="match status" value="1"/>
</dbReference>
<evidence type="ECO:0000259" key="4">
    <source>
        <dbReference type="Pfam" id="PF07727"/>
    </source>
</evidence>
<evidence type="ECO:0000313" key="7">
    <source>
        <dbReference type="EMBL" id="GFA66748.1"/>
    </source>
</evidence>
<evidence type="ECO:0000256" key="3">
    <source>
        <dbReference type="ARBA" id="ARBA00022801"/>
    </source>
</evidence>
<gene>
    <name evidence="7" type="ORF">Tci_638720</name>
</gene>
<proteinExistence type="predicted"/>
<dbReference type="InterPro" id="IPR039537">
    <property type="entry name" value="Retrotran_Ty1/copia-like"/>
</dbReference>
<reference evidence="7" key="1">
    <citation type="journal article" date="2019" name="Sci. Rep.">
        <title>Draft genome of Tanacetum cinerariifolium, the natural source of mosquito coil.</title>
        <authorList>
            <person name="Yamashiro T."/>
            <person name="Shiraishi A."/>
            <person name="Satake H."/>
            <person name="Nakayama K."/>
        </authorList>
    </citation>
    <scope>NUCLEOTIDE SEQUENCE</scope>
</reference>
<dbReference type="AlphaFoldDB" id="A0A699JYW8"/>
<evidence type="ECO:0000256" key="2">
    <source>
        <dbReference type="ARBA" id="ARBA00022723"/>
    </source>
</evidence>
<sequence length="291" mass="33601">MWYLDSGCSRSMIGVKSYLHKYVEQPGPNVVFGDNSSCITEGYGSITVEDKPCATCEKGKHHRASFKTKLNLSIRKYLHLLHMDLFGPINPMSINHEKYTLVIVDKYSRERTPDISYFHVFGCPVFIDNHTDHLGKFDVKADDGYFLRYSSVSKAFRVYNTRRQQIEETYHLTFDESVEAIRNNKDEHGTTTKNKARLVVQGYSQEEGIDYDETFAPVARMESIRIFLAFATEFSNYVCKLDKALYGLKQALKACYETLSTFLIQNKFARERIDNTLFIYKSKGDVLFVQV</sequence>
<dbReference type="GO" id="GO:0008233">
    <property type="term" value="F:peptidase activity"/>
    <property type="evidence" value="ECO:0007669"/>
    <property type="project" value="UniProtKB-KW"/>
</dbReference>
<dbReference type="InterPro" id="IPR054722">
    <property type="entry name" value="PolX-like_BBD"/>
</dbReference>
<dbReference type="InterPro" id="IPR057670">
    <property type="entry name" value="SH3_retrovirus"/>
</dbReference>